<dbReference type="InterPro" id="IPR015889">
    <property type="entry name" value="Intradiol_dOase_core"/>
</dbReference>
<gene>
    <name evidence="5" type="primary">pcaG</name>
    <name evidence="5" type="ORF">J2I46_25350</name>
</gene>
<organism evidence="5 6">
    <name type="scientific">Fibrella forsythiae</name>
    <dbReference type="NCBI Taxonomy" id="2817061"/>
    <lineage>
        <taxon>Bacteria</taxon>
        <taxon>Pseudomonadati</taxon>
        <taxon>Bacteroidota</taxon>
        <taxon>Cytophagia</taxon>
        <taxon>Cytophagales</taxon>
        <taxon>Spirosomataceae</taxon>
        <taxon>Fibrella</taxon>
    </lineage>
</organism>
<dbReference type="RefSeq" id="WP_207331886.1">
    <property type="nucleotide sequence ID" value="NZ_JAFMYW010000009.1"/>
</dbReference>
<dbReference type="PANTHER" id="PTHR33711:SF9">
    <property type="entry name" value="PROTOCATECHUATE 3,4-DIOXYGENASE ALPHA CHAIN"/>
    <property type="match status" value="1"/>
</dbReference>
<protein>
    <submittedName>
        <fullName evidence="5">Protocatechuate 3,4-dioxygenase subunit alpha</fullName>
        <ecNumber evidence="5">1.13.11.3</ecNumber>
    </submittedName>
</protein>
<dbReference type="SUPFAM" id="SSF49482">
    <property type="entry name" value="Aromatic compound dioxygenase"/>
    <property type="match status" value="1"/>
</dbReference>
<dbReference type="Pfam" id="PF00775">
    <property type="entry name" value="Dioxygenase_C"/>
    <property type="match status" value="1"/>
</dbReference>
<reference evidence="5 6" key="1">
    <citation type="submission" date="2021-03" db="EMBL/GenBank/DDBJ databases">
        <title>Fibrella sp. HMF5405 genome sequencing and assembly.</title>
        <authorList>
            <person name="Kang H."/>
            <person name="Kim H."/>
            <person name="Bae S."/>
            <person name="Joh K."/>
        </authorList>
    </citation>
    <scope>NUCLEOTIDE SEQUENCE [LARGE SCALE GENOMIC DNA]</scope>
    <source>
        <strain evidence="5 6">HMF5405</strain>
    </source>
</reference>
<name>A0ABS3JPL4_9BACT</name>
<dbReference type="NCBIfam" id="TIGR02423">
    <property type="entry name" value="protocat_alph"/>
    <property type="match status" value="1"/>
</dbReference>
<dbReference type="InterPro" id="IPR050770">
    <property type="entry name" value="Intradiol_RC_Dioxygenase"/>
</dbReference>
<dbReference type="PROSITE" id="PS00083">
    <property type="entry name" value="INTRADIOL_DIOXYGENAS"/>
    <property type="match status" value="1"/>
</dbReference>
<evidence type="ECO:0000256" key="2">
    <source>
        <dbReference type="ARBA" id="ARBA00022964"/>
    </source>
</evidence>
<evidence type="ECO:0000313" key="6">
    <source>
        <dbReference type="Proteomes" id="UP000664628"/>
    </source>
</evidence>
<evidence type="ECO:0000256" key="3">
    <source>
        <dbReference type="ARBA" id="ARBA00023002"/>
    </source>
</evidence>
<evidence type="ECO:0000313" key="5">
    <source>
        <dbReference type="EMBL" id="MBO0951935.1"/>
    </source>
</evidence>
<keyword evidence="3 5" id="KW-0560">Oxidoreductase</keyword>
<dbReference type="EC" id="1.13.11.3" evidence="5"/>
<feature type="domain" description="Intradiol ring-cleavage dioxygenases" evidence="4">
    <location>
        <begin position="49"/>
        <end position="77"/>
    </location>
</feature>
<dbReference type="PANTHER" id="PTHR33711">
    <property type="entry name" value="DIOXYGENASE, PUTATIVE (AFU_ORTHOLOGUE AFUA_2G02910)-RELATED"/>
    <property type="match status" value="1"/>
</dbReference>
<dbReference type="EMBL" id="JAFMYW010000009">
    <property type="protein sequence ID" value="MBO0951935.1"/>
    <property type="molecule type" value="Genomic_DNA"/>
</dbReference>
<dbReference type="InterPro" id="IPR012786">
    <property type="entry name" value="Protocat_dOase_a"/>
</dbReference>
<dbReference type="GO" id="GO:0018578">
    <property type="term" value="F:protocatechuate 3,4-dioxygenase activity"/>
    <property type="evidence" value="ECO:0007669"/>
    <property type="project" value="UniProtKB-EC"/>
</dbReference>
<keyword evidence="6" id="KW-1185">Reference proteome</keyword>
<dbReference type="InterPro" id="IPR000627">
    <property type="entry name" value="Intradiol_dOase_C"/>
</dbReference>
<dbReference type="Gene3D" id="2.60.130.10">
    <property type="entry name" value="Aromatic compound dioxygenase"/>
    <property type="match status" value="1"/>
</dbReference>
<sequence>MERLRQTPSQTVGPFFAYSLTAVQYGYAYDSIANHTLIGPDTPGERIFITGRILDGQGNPVPDAIIEIWQADSEGNYRTAPISAADHDSHEFIGFGRLGTGTQPGAVFRFDTIKPGRVRSGRVRSGRVRSGSVTPGAAPHINITLFMRGSLRALYTRLYFADEAAANEQDSLLAMIPTDRRTTLIATAVQSAAGPGYHLDIHLQGDQETVFFDL</sequence>
<comment type="similarity">
    <text evidence="1">Belongs to the intradiol ring-cleavage dioxygenase family.</text>
</comment>
<dbReference type="Proteomes" id="UP000664628">
    <property type="component" value="Unassembled WGS sequence"/>
</dbReference>
<accession>A0ABS3JPL4</accession>
<comment type="caution">
    <text evidence="5">The sequence shown here is derived from an EMBL/GenBank/DDBJ whole genome shotgun (WGS) entry which is preliminary data.</text>
</comment>
<proteinExistence type="inferred from homology"/>
<evidence type="ECO:0000259" key="4">
    <source>
        <dbReference type="PROSITE" id="PS00083"/>
    </source>
</evidence>
<keyword evidence="2" id="KW-0223">Dioxygenase</keyword>
<evidence type="ECO:0000256" key="1">
    <source>
        <dbReference type="ARBA" id="ARBA00007825"/>
    </source>
</evidence>